<evidence type="ECO:0000256" key="2">
    <source>
        <dbReference type="ARBA" id="ARBA00005569"/>
    </source>
</evidence>
<dbReference type="Pfam" id="PF03177">
    <property type="entry name" value="Nucleoporin_C"/>
    <property type="match status" value="1"/>
</dbReference>
<dbReference type="STRING" id="4999.A0A1Y1UBA7"/>
<dbReference type="InterPro" id="IPR037624">
    <property type="entry name" value="Nup133-like"/>
</dbReference>
<keyword evidence="6" id="KW-0811">Translocation</keyword>
<dbReference type="GO" id="GO:0016973">
    <property type="term" value="P:poly(A)+ mRNA export from nucleus"/>
    <property type="evidence" value="ECO:0007669"/>
    <property type="project" value="TreeGrafter"/>
</dbReference>
<dbReference type="FunCoup" id="A0A1Y1UBA7">
    <property type="interactions" value="89"/>
</dbReference>
<feature type="region of interest" description="Disordered" evidence="8">
    <location>
        <begin position="1"/>
        <end position="54"/>
    </location>
</feature>
<evidence type="ECO:0000256" key="3">
    <source>
        <dbReference type="ARBA" id="ARBA00022448"/>
    </source>
</evidence>
<evidence type="ECO:0000256" key="6">
    <source>
        <dbReference type="ARBA" id="ARBA00023010"/>
    </source>
</evidence>
<feature type="compositionally biased region" description="Acidic residues" evidence="8">
    <location>
        <begin position="1222"/>
        <end position="1238"/>
    </location>
</feature>
<dbReference type="RefSeq" id="XP_021869511.1">
    <property type="nucleotide sequence ID" value="XM_022017626.1"/>
</dbReference>
<dbReference type="Gene3D" id="1.20.58.1380">
    <property type="match status" value="1"/>
</dbReference>
<organism evidence="10 11">
    <name type="scientific">Kockovaella imperatae</name>
    <dbReference type="NCBI Taxonomy" id="4999"/>
    <lineage>
        <taxon>Eukaryota</taxon>
        <taxon>Fungi</taxon>
        <taxon>Dikarya</taxon>
        <taxon>Basidiomycota</taxon>
        <taxon>Agaricomycotina</taxon>
        <taxon>Tremellomycetes</taxon>
        <taxon>Tremellales</taxon>
        <taxon>Cuniculitremaceae</taxon>
        <taxon>Kockovaella</taxon>
    </lineage>
</organism>
<feature type="compositionally biased region" description="Polar residues" evidence="8">
    <location>
        <begin position="19"/>
        <end position="46"/>
    </location>
</feature>
<keyword evidence="7" id="KW-0539">Nucleus</keyword>
<comment type="caution">
    <text evidence="10">The sequence shown here is derived from an EMBL/GenBank/DDBJ whole genome shotgun (WGS) entry which is preliminary data.</text>
</comment>
<name>A0A1Y1UBA7_9TREE</name>
<dbReference type="InterPro" id="IPR007187">
    <property type="entry name" value="Nucleoporin_Nup133/Nup155_C"/>
</dbReference>
<evidence type="ECO:0000256" key="4">
    <source>
        <dbReference type="ARBA" id="ARBA00022816"/>
    </source>
</evidence>
<comment type="subcellular location">
    <subcellularLocation>
        <location evidence="1">Nucleus envelope</location>
    </subcellularLocation>
</comment>
<dbReference type="GO" id="GO:0006606">
    <property type="term" value="P:protein import into nucleus"/>
    <property type="evidence" value="ECO:0007669"/>
    <property type="project" value="TreeGrafter"/>
</dbReference>
<dbReference type="GO" id="GO:0031080">
    <property type="term" value="C:nuclear pore outer ring"/>
    <property type="evidence" value="ECO:0007669"/>
    <property type="project" value="TreeGrafter"/>
</dbReference>
<dbReference type="OrthoDB" id="103454at2759"/>
<dbReference type="Proteomes" id="UP000193218">
    <property type="component" value="Unassembled WGS sequence"/>
</dbReference>
<accession>A0A1Y1UBA7</accession>
<dbReference type="InterPro" id="IPR015943">
    <property type="entry name" value="WD40/YVTN_repeat-like_dom_sf"/>
</dbReference>
<keyword evidence="4" id="KW-0509">mRNA transport</keyword>
<dbReference type="PANTHER" id="PTHR13405">
    <property type="entry name" value="NUCLEAR PORE COMPLEX PROTEIN NUP133"/>
    <property type="match status" value="1"/>
</dbReference>
<comment type="similarity">
    <text evidence="2">Belongs to the nucleoporin Nup133 family.</text>
</comment>
<dbReference type="SUPFAM" id="SSF117289">
    <property type="entry name" value="Nucleoporin domain"/>
    <property type="match status" value="1"/>
</dbReference>
<dbReference type="InParanoid" id="A0A1Y1UBA7"/>
<evidence type="ECO:0000256" key="7">
    <source>
        <dbReference type="ARBA" id="ARBA00023242"/>
    </source>
</evidence>
<dbReference type="GeneID" id="33559435"/>
<gene>
    <name evidence="10" type="ORF">BD324DRAFT_646398</name>
</gene>
<keyword evidence="3" id="KW-0813">Transport</keyword>
<evidence type="ECO:0000259" key="9">
    <source>
        <dbReference type="Pfam" id="PF03177"/>
    </source>
</evidence>
<reference evidence="10 11" key="1">
    <citation type="submission" date="2017-03" db="EMBL/GenBank/DDBJ databases">
        <title>Widespread Adenine N6-methylation of Active Genes in Fungi.</title>
        <authorList>
            <consortium name="DOE Joint Genome Institute"/>
            <person name="Mondo S.J."/>
            <person name="Dannebaum R.O."/>
            <person name="Kuo R.C."/>
            <person name="Louie K.B."/>
            <person name="Bewick A.J."/>
            <person name="Labutti K."/>
            <person name="Haridas S."/>
            <person name="Kuo A."/>
            <person name="Salamov A."/>
            <person name="Ahrendt S.R."/>
            <person name="Lau R."/>
            <person name="Bowen B.P."/>
            <person name="Lipzen A."/>
            <person name="Sullivan W."/>
            <person name="Andreopoulos W.B."/>
            <person name="Clum A."/>
            <person name="Lindquist E."/>
            <person name="Daum C."/>
            <person name="Northen T.R."/>
            <person name="Ramamoorthy G."/>
            <person name="Schmitz R.J."/>
            <person name="Gryganskyi A."/>
            <person name="Culley D."/>
            <person name="Magnuson J."/>
            <person name="James T.Y."/>
            <person name="O'Malley M.A."/>
            <person name="Stajich J.E."/>
            <person name="Spatafora J.W."/>
            <person name="Visel A."/>
            <person name="Grigoriev I.V."/>
        </authorList>
    </citation>
    <scope>NUCLEOTIDE SEQUENCE [LARGE SCALE GENOMIC DNA]</scope>
    <source>
        <strain evidence="10 11">NRRL Y-17943</strain>
    </source>
</reference>
<evidence type="ECO:0000256" key="5">
    <source>
        <dbReference type="ARBA" id="ARBA00022927"/>
    </source>
</evidence>
<feature type="domain" description="Nucleoporin Nup133/Nup155-like C-terminal" evidence="9">
    <location>
        <begin position="612"/>
        <end position="1210"/>
    </location>
</feature>
<dbReference type="GO" id="GO:0000972">
    <property type="term" value="P:transcription-dependent tethering of RNA polymerase II gene DNA at nuclear periphery"/>
    <property type="evidence" value="ECO:0007669"/>
    <property type="project" value="TreeGrafter"/>
</dbReference>
<dbReference type="EMBL" id="NBSH01000011">
    <property type="protein sequence ID" value="ORX35321.1"/>
    <property type="molecule type" value="Genomic_DNA"/>
</dbReference>
<proteinExistence type="inferred from homology"/>
<dbReference type="Gene3D" id="2.130.10.10">
    <property type="entry name" value="YVTN repeat-like/Quinoprotein amine dehydrogenase"/>
    <property type="match status" value="1"/>
</dbReference>
<keyword evidence="5" id="KW-0653">Protein transport</keyword>
<dbReference type="GO" id="GO:0017056">
    <property type="term" value="F:structural constituent of nuclear pore"/>
    <property type="evidence" value="ECO:0007669"/>
    <property type="project" value="InterPro"/>
</dbReference>
<evidence type="ECO:0000256" key="1">
    <source>
        <dbReference type="ARBA" id="ARBA00004259"/>
    </source>
</evidence>
<sequence>MFSSPAPRATPRRRARESMSVSSRATPSLYSESEAGTGTLKRSNSLRYGGPLTPSVRSARVNALRRREESEVSSAGETIRTARMDLGDGSGLIYARDERLCVSNVGGLPREAQNHFEPGRTVTGHIDPLSGFAVVCSSEGCTAWNYQRHTNSSPTCYSFPAPAPATGVRPSRSPVCVAFCPVSSATDPGLVMVNASGELRYWETTSLALVNIDRCQVAHMDLSGQERVERVSRIEDNIFIITTSASSAFRLGITSHSGRSNLLLSPLTRPGGMFGRASPQIFPRSEDREGIVSIANVDDCTYLLGSGGTLQKWSLSAESHRFVQDLNLADLARTALAEYEWHDEAYRLSILDVQANGPSQLAILVASEEQQSSSSSFHRAQALSIIIFSTDPRSQSLSQISAVPVSYVADHSSSQSQAPRLYIPFGSHLSFLQFKDTIVIVSLSNNEPYENVLSLKDAQRNAFIGVGSKDFPVDPARRPLGPPLVIMPIVGGLMGVEIYDGPVEKQSRMSVSTAALKSKIEQAVFYGHRADNPLSFDLPADFRGNISQAAEAVSEEILESSSPHLPPSFELKAHLMDRLNNHLELIAFIRGNGQMSELSQASRRRLSRDAEKAKAAMELWEHQNRLMEHIHDRPSQSLLADTIAALMEELGVMGEGDLVRTFFRTQVAHLDRLLEIVLIKLRTALPSLSNREDMTAMVLEANRIIILVVRVASTFREDQGAAYEVDMDRPEISLWTAKDSLIDGLDFLYTTTEHLIKDRTRTLGSVIDESSSGDRDSENRPQRQRQALLKDQLTQLAAALCAQMEDRLRRAKRQMSEGADPQEGLALQKRYDLLKPRVIRPLVAFDKIAQAYELAEHHADFATLVWLCHEPASASGPTRIQAYIERLGEEFVFVLYQWYIDQGRLYDLLSQDPVYGNLLTKFFENGDHPELAWMHHVACGRFADAASDLMYVNKSEKVLVQKHLVSSIAKLASVIDIKKNRPSQQSQAVLSGIDQELELVQVQTELREAILSSLPDRRHSKTAIQKYIDDRLASLSERPAFQSLLGRLIERLLEGEALDLEELIDVLTLNNDPSRTGDGALALDRLSRDDSLPESRKQVCLLSIWRRIFIHDDWTTISQTAGRSEESQRRMLRSTLTYHTIKAINTIEEFPSAYILAPYTCTQAPTPKEVSARLTDYPPSDIAALLLDHDSEIQILERYIEQSDLEQRVKEVAELVRRDVQDEADDDDDDDDAMAMEV</sequence>
<evidence type="ECO:0000256" key="8">
    <source>
        <dbReference type="SAM" id="MobiDB-lite"/>
    </source>
</evidence>
<feature type="region of interest" description="Disordered" evidence="8">
    <location>
        <begin position="1217"/>
        <end position="1238"/>
    </location>
</feature>
<dbReference type="PANTHER" id="PTHR13405:SF11">
    <property type="entry name" value="NUCLEAR PORE COMPLEX PROTEIN NUP133"/>
    <property type="match status" value="1"/>
</dbReference>
<dbReference type="AlphaFoldDB" id="A0A1Y1UBA7"/>
<keyword evidence="11" id="KW-1185">Reference proteome</keyword>
<evidence type="ECO:0000313" key="10">
    <source>
        <dbReference type="EMBL" id="ORX35321.1"/>
    </source>
</evidence>
<protein>
    <submittedName>
        <fullName evidence="10">Non-repetitive/WGA-negative nucleoporin C-terminal-domain-containing protein</fullName>
    </submittedName>
</protein>
<evidence type="ECO:0000313" key="11">
    <source>
        <dbReference type="Proteomes" id="UP000193218"/>
    </source>
</evidence>